<organism evidence="15 16">
    <name type="scientific">Ilex paraguariensis</name>
    <name type="common">yerba mate</name>
    <dbReference type="NCBI Taxonomy" id="185542"/>
    <lineage>
        <taxon>Eukaryota</taxon>
        <taxon>Viridiplantae</taxon>
        <taxon>Streptophyta</taxon>
        <taxon>Embryophyta</taxon>
        <taxon>Tracheophyta</taxon>
        <taxon>Spermatophyta</taxon>
        <taxon>Magnoliopsida</taxon>
        <taxon>eudicotyledons</taxon>
        <taxon>Gunneridae</taxon>
        <taxon>Pentapetalae</taxon>
        <taxon>asterids</taxon>
        <taxon>campanulids</taxon>
        <taxon>Aquifoliales</taxon>
        <taxon>Aquifoliaceae</taxon>
        <taxon>Ilex</taxon>
    </lineage>
</organism>
<dbReference type="Proteomes" id="UP001642360">
    <property type="component" value="Unassembled WGS sequence"/>
</dbReference>
<evidence type="ECO:0000256" key="11">
    <source>
        <dbReference type="SAM" id="Coils"/>
    </source>
</evidence>
<dbReference type="PROSITE" id="PS50071">
    <property type="entry name" value="HOMEOBOX_2"/>
    <property type="match status" value="1"/>
</dbReference>
<reference evidence="15 16" key="1">
    <citation type="submission" date="2024-02" db="EMBL/GenBank/DDBJ databases">
        <authorList>
            <person name="Vignale AGUSTIN F."/>
            <person name="Sosa J E."/>
            <person name="Modenutti C."/>
        </authorList>
    </citation>
    <scope>NUCLEOTIDE SEQUENCE [LARGE SCALE GENOMIC DNA]</scope>
</reference>
<name>A0ABC8T1K8_9AQUA</name>
<dbReference type="CDD" id="cd00086">
    <property type="entry name" value="homeodomain"/>
    <property type="match status" value="1"/>
</dbReference>
<evidence type="ECO:0000256" key="7">
    <source>
        <dbReference type="ARBA" id="ARBA00023163"/>
    </source>
</evidence>
<feature type="compositionally biased region" description="Basic and acidic residues" evidence="12">
    <location>
        <begin position="82"/>
        <end position="93"/>
    </location>
</feature>
<dbReference type="Pfam" id="PF01852">
    <property type="entry name" value="START"/>
    <property type="match status" value="1"/>
</dbReference>
<dbReference type="InterPro" id="IPR002913">
    <property type="entry name" value="START_lipid-bd_dom"/>
</dbReference>
<evidence type="ECO:0000256" key="9">
    <source>
        <dbReference type="PROSITE-ProRule" id="PRU00108"/>
    </source>
</evidence>
<dbReference type="GO" id="GO:0003677">
    <property type="term" value="F:DNA binding"/>
    <property type="evidence" value="ECO:0007669"/>
    <property type="project" value="UniProtKB-UniRule"/>
</dbReference>
<evidence type="ECO:0000256" key="6">
    <source>
        <dbReference type="ARBA" id="ARBA00023155"/>
    </source>
</evidence>
<dbReference type="EMBL" id="CAUOFW020003613">
    <property type="protein sequence ID" value="CAK9160978.1"/>
    <property type="molecule type" value="Genomic_DNA"/>
</dbReference>
<dbReference type="GO" id="GO:0005634">
    <property type="term" value="C:nucleus"/>
    <property type="evidence" value="ECO:0007669"/>
    <property type="project" value="UniProtKB-SubCell"/>
</dbReference>
<evidence type="ECO:0000313" key="15">
    <source>
        <dbReference type="EMBL" id="CAK9160978.1"/>
    </source>
</evidence>
<evidence type="ECO:0000256" key="12">
    <source>
        <dbReference type="SAM" id="MobiDB-lite"/>
    </source>
</evidence>
<evidence type="ECO:0000259" key="14">
    <source>
        <dbReference type="PROSITE" id="PS50848"/>
    </source>
</evidence>
<dbReference type="PANTHER" id="PTHR45654:SF69">
    <property type="entry name" value="HOMEOBOX-LEUCINE ZIPPER PROTEIN ANTHOCYANINLESS 2-LIKE"/>
    <property type="match status" value="1"/>
</dbReference>
<keyword evidence="3" id="KW-0805">Transcription regulation</keyword>
<evidence type="ECO:0000256" key="4">
    <source>
        <dbReference type="ARBA" id="ARBA00023054"/>
    </source>
</evidence>
<comment type="subcellular location">
    <subcellularLocation>
        <location evidence="1 9 10">Nucleus</location>
    </subcellularLocation>
</comment>
<dbReference type="CDD" id="cd08875">
    <property type="entry name" value="START_ArGLABRA2_like"/>
    <property type="match status" value="1"/>
</dbReference>
<dbReference type="SMART" id="SM00234">
    <property type="entry name" value="START"/>
    <property type="match status" value="1"/>
</dbReference>
<evidence type="ECO:0000256" key="1">
    <source>
        <dbReference type="ARBA" id="ARBA00004123"/>
    </source>
</evidence>
<proteinExistence type="inferred from homology"/>
<evidence type="ECO:0000256" key="5">
    <source>
        <dbReference type="ARBA" id="ARBA00023125"/>
    </source>
</evidence>
<keyword evidence="16" id="KW-1185">Reference proteome</keyword>
<dbReference type="FunFam" id="3.30.530.20:FF:000026">
    <property type="entry name" value="Homeobox-leucine zipper protein GLABRA 2"/>
    <property type="match status" value="1"/>
</dbReference>
<keyword evidence="7" id="KW-0804">Transcription</keyword>
<keyword evidence="5 9" id="KW-0238">DNA-binding</keyword>
<dbReference type="InterPro" id="IPR001356">
    <property type="entry name" value="HD"/>
</dbReference>
<feature type="domain" description="Homeobox" evidence="13">
    <location>
        <begin position="111"/>
        <end position="171"/>
    </location>
</feature>
<dbReference type="InterPro" id="IPR023393">
    <property type="entry name" value="START-like_dom_sf"/>
</dbReference>
<evidence type="ECO:0008006" key="17">
    <source>
        <dbReference type="Google" id="ProtNLM"/>
    </source>
</evidence>
<dbReference type="PANTHER" id="PTHR45654">
    <property type="entry name" value="HOMEOBOX-LEUCINE ZIPPER PROTEIN MERISTEM L1"/>
    <property type="match status" value="1"/>
</dbReference>
<feature type="compositionally biased region" description="Basic and acidic residues" evidence="12">
    <location>
        <begin position="130"/>
        <end position="139"/>
    </location>
</feature>
<evidence type="ECO:0000313" key="16">
    <source>
        <dbReference type="Proteomes" id="UP001642360"/>
    </source>
</evidence>
<comment type="caution">
    <text evidence="15">The sequence shown here is derived from an EMBL/GenBank/DDBJ whole genome shotgun (WGS) entry which is preliminary data.</text>
</comment>
<feature type="region of interest" description="Disordered" evidence="12">
    <location>
        <begin position="82"/>
        <end position="139"/>
    </location>
</feature>
<evidence type="ECO:0000259" key="13">
    <source>
        <dbReference type="PROSITE" id="PS50071"/>
    </source>
</evidence>
<dbReference type="SUPFAM" id="SSF46689">
    <property type="entry name" value="Homeodomain-like"/>
    <property type="match status" value="1"/>
</dbReference>
<dbReference type="InterPro" id="IPR009057">
    <property type="entry name" value="Homeodomain-like_sf"/>
</dbReference>
<keyword evidence="8 9" id="KW-0539">Nucleus</keyword>
<dbReference type="PROSITE" id="PS50848">
    <property type="entry name" value="START"/>
    <property type="match status" value="1"/>
</dbReference>
<dbReference type="SMART" id="SM00389">
    <property type="entry name" value="HOX"/>
    <property type="match status" value="1"/>
</dbReference>
<dbReference type="Pfam" id="PF25797">
    <property type="entry name" value="PDF2_C"/>
    <property type="match status" value="1"/>
</dbReference>
<dbReference type="SUPFAM" id="SSF55961">
    <property type="entry name" value="Bet v1-like"/>
    <property type="match status" value="2"/>
</dbReference>
<dbReference type="InterPro" id="IPR057993">
    <property type="entry name" value="HD-Zip_IV_C"/>
</dbReference>
<dbReference type="GO" id="GO:0030154">
    <property type="term" value="P:cell differentiation"/>
    <property type="evidence" value="ECO:0007669"/>
    <property type="project" value="UniProtKB-ARBA"/>
</dbReference>
<sequence length="815" mass="89080">MSFWGSIGGTCGSGGSGDARLLSDSPYDIMPTATMANPRLVYPSIAQPMFNNPVLSLALKPKREGMGDLVGQSFDPGLMERAKEDEYESRSGSDHLAGASGDDQDTTGNKSRRKKKYHRHTPYQIQELESSFKENPHPEEKARLELGKKLGLESKQVKFWFQNRRTQMKTQLEHHENTILKQENDNLRIENIAIKENMRNPICTNCGHPAILGEISLEEHHIRIENARLRDELNRISVLASRFLGKPLPSLGGFVPLGISNAGLELAVGRNGFGGLSSVDSAFSMGLDFGNGISNDLPVVPPTRPAVSMTSLDVPLDRSLLLQLSLAAMDELMKLAQTDNPLWFKNLNGEGEALNIEEYARTFPPCIGMKPSGFKTEATRATGTIIMNSIALVETLMDTNRWAEMFPCIIGRTTTLDVISSGMDGTRNGALQLMHAEHQLLSPLVPVRQVKFLRFCKQHAEGVWAVVDVSVDTIQEGSNAHAFVNCRRLPSGCVVQDMPNGYSKVIWVEHSECDQSAVHQLYRPLVRSGMGFGAQRWVATLQWQCECLAVMMPSIVSNEDHAVITPSGRRSVAKLAQRMIRNFCAGVCATVHQWEVVQVGNVVDDVRLMIRKSIGNPGEPPGIVLSATMAVWMPVSHQRLFDFLRNEQLRSQWDVLSYDGPMQHMALIAKGLDRGNNISILGASDTAAIPNQHSMLILQETSTDASGSVIVYAAVDMPAMNVLMNGGDSSCVVFLPSGFAIVPDCLPDSGRLNNCNGTLTKEGSSGSSNGSLLTIGFQILVNSLPEAKLTIKSVETVKALISRTLQGIKAALHCN</sequence>
<feature type="coiled-coil region" evidence="11">
    <location>
        <begin position="165"/>
        <end position="197"/>
    </location>
</feature>
<dbReference type="InterPro" id="IPR042160">
    <property type="entry name" value="HD-Zip_IV"/>
</dbReference>
<dbReference type="Pfam" id="PF00046">
    <property type="entry name" value="Homeodomain"/>
    <property type="match status" value="1"/>
</dbReference>
<gene>
    <name evidence="15" type="ORF">ILEXP_LOCUS29766</name>
</gene>
<evidence type="ECO:0000256" key="2">
    <source>
        <dbReference type="ARBA" id="ARBA00006789"/>
    </source>
</evidence>
<keyword evidence="6 9" id="KW-0371">Homeobox</keyword>
<dbReference type="FunFam" id="1.10.10.60:FF:000229">
    <property type="entry name" value="Homeobox-leucine zipper protein HDG1"/>
    <property type="match status" value="1"/>
</dbReference>
<protein>
    <recommendedName>
        <fullName evidence="17">Homeobox-leucine zipper protein ANTHOCYANINLESS 2</fullName>
    </recommendedName>
</protein>
<feature type="compositionally biased region" description="Basic residues" evidence="12">
    <location>
        <begin position="110"/>
        <end position="121"/>
    </location>
</feature>
<evidence type="ECO:0000256" key="10">
    <source>
        <dbReference type="RuleBase" id="RU000682"/>
    </source>
</evidence>
<evidence type="ECO:0000256" key="3">
    <source>
        <dbReference type="ARBA" id="ARBA00023015"/>
    </source>
</evidence>
<feature type="domain" description="START" evidence="14">
    <location>
        <begin position="314"/>
        <end position="550"/>
    </location>
</feature>
<keyword evidence="4 11" id="KW-0175">Coiled coil</keyword>
<dbReference type="Gene3D" id="1.10.10.60">
    <property type="entry name" value="Homeodomain-like"/>
    <property type="match status" value="1"/>
</dbReference>
<evidence type="ECO:0000256" key="8">
    <source>
        <dbReference type="ARBA" id="ARBA00023242"/>
    </source>
</evidence>
<feature type="DNA-binding region" description="Homeobox" evidence="9">
    <location>
        <begin position="113"/>
        <end position="172"/>
    </location>
</feature>
<dbReference type="AlphaFoldDB" id="A0ABC8T1K8"/>
<accession>A0ABC8T1K8</accession>
<comment type="similarity">
    <text evidence="2">Belongs to the HD-ZIP homeobox family. Class IV subfamily.</text>
</comment>
<dbReference type="Gene3D" id="3.30.530.20">
    <property type="match status" value="1"/>
</dbReference>